<evidence type="ECO:0000256" key="3">
    <source>
        <dbReference type="ARBA" id="ARBA00022827"/>
    </source>
</evidence>
<evidence type="ECO:0000313" key="7">
    <source>
        <dbReference type="EMBL" id="CAF32237.1"/>
    </source>
</evidence>
<keyword evidence="2" id="KW-0285">Flavoprotein</keyword>
<reference evidence="7" key="1">
    <citation type="journal article" date="2004" name="Arch. Biochem. Biophys.">
        <title>Genome analyses of Streptomyces peucetius ATCC 27952 for the identification and comparison of cytochrome P450 complement with other Streptomyces.</title>
        <authorList>
            <person name="Parajuli N."/>
            <person name="Basnet D.B."/>
            <person name="Chan Lee H."/>
            <person name="Sohng J.K."/>
            <person name="Liou K."/>
        </authorList>
    </citation>
    <scope>NUCLEOTIDE SEQUENCE</scope>
    <source>
        <strain evidence="7">ATCC 27952</strain>
    </source>
</reference>
<protein>
    <submittedName>
        <fullName evidence="7">Putative ferredoxin reductase</fullName>
    </submittedName>
</protein>
<dbReference type="Pfam" id="PF07992">
    <property type="entry name" value="Pyr_redox_2"/>
    <property type="match status" value="1"/>
</dbReference>
<dbReference type="Pfam" id="PF14759">
    <property type="entry name" value="Reductase_C"/>
    <property type="match status" value="1"/>
</dbReference>
<dbReference type="Gene3D" id="3.30.390.30">
    <property type="match status" value="1"/>
</dbReference>
<evidence type="ECO:0000256" key="2">
    <source>
        <dbReference type="ARBA" id="ARBA00022630"/>
    </source>
</evidence>
<dbReference type="PANTHER" id="PTHR43557">
    <property type="entry name" value="APOPTOSIS-INDUCING FACTOR 1"/>
    <property type="match status" value="1"/>
</dbReference>
<dbReference type="GO" id="GO:0005737">
    <property type="term" value="C:cytoplasm"/>
    <property type="evidence" value="ECO:0007669"/>
    <property type="project" value="TreeGrafter"/>
</dbReference>
<dbReference type="InterPro" id="IPR023753">
    <property type="entry name" value="FAD/NAD-binding_dom"/>
</dbReference>
<dbReference type="PRINTS" id="PR00368">
    <property type="entry name" value="FADPNR"/>
</dbReference>
<evidence type="ECO:0000256" key="4">
    <source>
        <dbReference type="ARBA" id="ARBA00023002"/>
    </source>
</evidence>
<evidence type="ECO:0000256" key="1">
    <source>
        <dbReference type="ARBA" id="ARBA00001974"/>
    </source>
</evidence>
<sequence length="449" mass="48534">MKDDSPAPCVADRDRIARRTASTCGPPGQRRESMATNAAFVIVGASLAGAKAAQTLREENFDGPVVLLGEESEHPYERPPLSKGYLLGKDERDTVYVHPAQWYPEHDVDLRLGATVTAIDPAGHEVTLADGSRIGYEKLLLTTGSSPRRLTVPGADLEAVHYLRRLADSDRIKESFASATRIVVIGAGWIGLETAAAARAAGVEVTVLEMAELPLLRVLGREVSQIFADLHTEHGVDLRFGVQVAEITGADGRANGVMLADGSRIDADAVIVGVGITPNTQLADAAGLEVDNGIRVDAHLRTSHPDIYAAGDVANAFHPLLGKHIRVEHWANAVNQPHVAAKAMLGQDVAYDRVPYFFTDQYDLGMEYTGYVEPGGYDQVVFRGRTDTREFIAFWLAEGRVLAGMNVNVWDVTDPIRDLVTSRRPVDAKRLADSDVPLAHLLGRPDTTA</sequence>
<dbReference type="Gene3D" id="3.50.50.60">
    <property type="entry name" value="FAD/NAD(P)-binding domain"/>
    <property type="match status" value="2"/>
</dbReference>
<dbReference type="EMBL" id="AJ628765">
    <property type="protein sequence ID" value="CAF32237.1"/>
    <property type="molecule type" value="Genomic_DNA"/>
</dbReference>
<dbReference type="InterPro" id="IPR050446">
    <property type="entry name" value="FAD-oxidoreductase/Apoptosis"/>
</dbReference>
<gene>
    <name evidence="7" type="primary">fdr793</name>
</gene>
<dbReference type="InterPro" id="IPR028202">
    <property type="entry name" value="Reductase_C"/>
</dbReference>
<evidence type="ECO:0000259" key="5">
    <source>
        <dbReference type="Pfam" id="PF07992"/>
    </source>
</evidence>
<dbReference type="GO" id="GO:0016651">
    <property type="term" value="F:oxidoreductase activity, acting on NAD(P)H"/>
    <property type="evidence" value="ECO:0007669"/>
    <property type="project" value="TreeGrafter"/>
</dbReference>
<dbReference type="SUPFAM" id="SSF51905">
    <property type="entry name" value="FAD/NAD(P)-binding domain"/>
    <property type="match status" value="2"/>
</dbReference>
<proteinExistence type="predicted"/>
<dbReference type="PRINTS" id="PR00411">
    <property type="entry name" value="PNDRDTASEI"/>
</dbReference>
<organism evidence="7">
    <name type="scientific">Streptomyces peucetius</name>
    <dbReference type="NCBI Taxonomy" id="1950"/>
    <lineage>
        <taxon>Bacteria</taxon>
        <taxon>Bacillati</taxon>
        <taxon>Actinomycetota</taxon>
        <taxon>Actinomycetes</taxon>
        <taxon>Kitasatosporales</taxon>
        <taxon>Streptomycetaceae</taxon>
        <taxon>Streptomyces</taxon>
    </lineage>
</organism>
<comment type="cofactor">
    <cofactor evidence="1">
        <name>FAD</name>
        <dbReference type="ChEBI" id="CHEBI:57692"/>
    </cofactor>
</comment>
<dbReference type="InterPro" id="IPR036188">
    <property type="entry name" value="FAD/NAD-bd_sf"/>
</dbReference>
<evidence type="ECO:0000259" key="6">
    <source>
        <dbReference type="Pfam" id="PF14759"/>
    </source>
</evidence>
<dbReference type="PANTHER" id="PTHR43557:SF2">
    <property type="entry name" value="RIESKE DOMAIN-CONTAINING PROTEIN-RELATED"/>
    <property type="match status" value="1"/>
</dbReference>
<feature type="domain" description="FAD/NAD(P)-binding" evidence="5">
    <location>
        <begin position="40"/>
        <end position="336"/>
    </location>
</feature>
<feature type="domain" description="Reductase C-terminal" evidence="6">
    <location>
        <begin position="356"/>
        <end position="441"/>
    </location>
</feature>
<accession>Q700Z1</accession>
<dbReference type="AlphaFoldDB" id="Q700Z1"/>
<name>Q700Z1_STRPE</name>
<dbReference type="SUPFAM" id="SSF55424">
    <property type="entry name" value="FAD/NAD-linked reductases, dimerisation (C-terminal) domain"/>
    <property type="match status" value="1"/>
</dbReference>
<keyword evidence="4" id="KW-0560">Oxidoreductase</keyword>
<dbReference type="InterPro" id="IPR016156">
    <property type="entry name" value="FAD/NAD-linked_Rdtase_dimer_sf"/>
</dbReference>
<keyword evidence="3" id="KW-0274">FAD</keyword>